<dbReference type="EMBL" id="JAQQXQ010000003">
    <property type="protein sequence ID" value="MDC8754036.1"/>
    <property type="molecule type" value="Genomic_DNA"/>
</dbReference>
<dbReference type="Pfam" id="PF05751">
    <property type="entry name" value="FixH"/>
    <property type="match status" value="1"/>
</dbReference>
<keyword evidence="3" id="KW-1185">Reference proteome</keyword>
<reference evidence="2 3" key="1">
    <citation type="submission" date="2022-10" db="EMBL/GenBank/DDBJ databases">
        <title>Erythrobacter sp. sf7 Genome sequencing.</title>
        <authorList>
            <person name="Park S."/>
        </authorList>
    </citation>
    <scope>NUCLEOTIDE SEQUENCE [LARGE SCALE GENOMIC DNA]</scope>
    <source>
        <strain evidence="3">sf7</strain>
    </source>
</reference>
<feature type="transmembrane region" description="Helical" evidence="1">
    <location>
        <begin position="20"/>
        <end position="39"/>
    </location>
</feature>
<dbReference type="Proteomes" id="UP001216558">
    <property type="component" value="Unassembled WGS sequence"/>
</dbReference>
<dbReference type="InterPro" id="IPR008620">
    <property type="entry name" value="FixH"/>
</dbReference>
<dbReference type="RefSeq" id="WP_273676778.1">
    <property type="nucleotide sequence ID" value="NZ_JAQQXQ010000003.1"/>
</dbReference>
<sequence>MASRNTGRSGRGEFTGRHMLAVFVAGFGIVIAVNLFMAYRAVGGFHGVVVENSYVASQNFNTWLERAEKSRALGWDVRPERRRADGRVVLDTAGLPAGATITAELRRPLGAHEFTSLTFAPDSEGRWLSNEAVAEGRWTMRIAIAAAGQEWAGESELP</sequence>
<organism evidence="2 3">
    <name type="scientific">Erythrobacter fulvus</name>
    <dbReference type="NCBI Taxonomy" id="2987523"/>
    <lineage>
        <taxon>Bacteria</taxon>
        <taxon>Pseudomonadati</taxon>
        <taxon>Pseudomonadota</taxon>
        <taxon>Alphaproteobacteria</taxon>
        <taxon>Sphingomonadales</taxon>
        <taxon>Erythrobacteraceae</taxon>
        <taxon>Erythrobacter/Porphyrobacter group</taxon>
        <taxon>Erythrobacter</taxon>
    </lineage>
</organism>
<protein>
    <submittedName>
        <fullName evidence="2">FixH family protein</fullName>
    </submittedName>
</protein>
<accession>A0ABT5JMR0</accession>
<gene>
    <name evidence="2" type="ORF">OIK40_05185</name>
</gene>
<proteinExistence type="predicted"/>
<keyword evidence="1" id="KW-0472">Membrane</keyword>
<evidence type="ECO:0000256" key="1">
    <source>
        <dbReference type="SAM" id="Phobius"/>
    </source>
</evidence>
<name>A0ABT5JMR0_9SPHN</name>
<evidence type="ECO:0000313" key="2">
    <source>
        <dbReference type="EMBL" id="MDC8754036.1"/>
    </source>
</evidence>
<comment type="caution">
    <text evidence="2">The sequence shown here is derived from an EMBL/GenBank/DDBJ whole genome shotgun (WGS) entry which is preliminary data.</text>
</comment>
<dbReference type="InterPro" id="IPR018037">
    <property type="entry name" value="FixH_proteobacterial"/>
</dbReference>
<dbReference type="PIRSF" id="PIRSF011386">
    <property type="entry name" value="FixH"/>
    <property type="match status" value="1"/>
</dbReference>
<evidence type="ECO:0000313" key="3">
    <source>
        <dbReference type="Proteomes" id="UP001216558"/>
    </source>
</evidence>
<keyword evidence="1" id="KW-0812">Transmembrane</keyword>
<keyword evidence="1" id="KW-1133">Transmembrane helix</keyword>